<dbReference type="CDD" id="cd03263">
    <property type="entry name" value="ABC_subfamily_A"/>
    <property type="match status" value="2"/>
</dbReference>
<evidence type="ECO:0000256" key="6">
    <source>
        <dbReference type="ARBA" id="ARBA00022840"/>
    </source>
</evidence>
<dbReference type="RefSeq" id="XP_024944654.1">
    <property type="nucleotide sequence ID" value="XM_025088886.1"/>
</dbReference>
<dbReference type="GO" id="GO:0016887">
    <property type="term" value="F:ATP hydrolysis activity"/>
    <property type="evidence" value="ECO:0007669"/>
    <property type="project" value="InterPro"/>
</dbReference>
<evidence type="ECO:0000256" key="9">
    <source>
        <dbReference type="SAM" id="MobiDB-lite"/>
    </source>
</evidence>
<feature type="region of interest" description="Disordered" evidence="9">
    <location>
        <begin position="3316"/>
        <end position="3339"/>
    </location>
</feature>
<dbReference type="Pfam" id="PF00005">
    <property type="entry name" value="ABC_tran"/>
    <property type="match status" value="2"/>
</dbReference>
<accession>A0AAJ7C7Y8</accession>
<feature type="transmembrane region" description="Helical" evidence="10">
    <location>
        <begin position="21"/>
        <end position="41"/>
    </location>
</feature>
<dbReference type="GO" id="GO:0005319">
    <property type="term" value="F:lipid transporter activity"/>
    <property type="evidence" value="ECO:0007669"/>
    <property type="project" value="TreeGrafter"/>
</dbReference>
<dbReference type="PANTHER" id="PTHR19229:SF241">
    <property type="entry name" value="ABC TRANSPORTER DOMAIN-CONTAINING PROTEIN"/>
    <property type="match status" value="1"/>
</dbReference>
<comment type="subcellular location">
    <subcellularLocation>
        <location evidence="1">Membrane</location>
        <topology evidence="1">Multi-pass membrane protein</topology>
    </subcellularLocation>
</comment>
<feature type="transmembrane region" description="Helical" evidence="10">
    <location>
        <begin position="2722"/>
        <end position="2745"/>
    </location>
</feature>
<evidence type="ECO:0000256" key="4">
    <source>
        <dbReference type="ARBA" id="ARBA00022692"/>
    </source>
</evidence>
<feature type="transmembrane region" description="Helical" evidence="10">
    <location>
        <begin position="2757"/>
        <end position="2776"/>
    </location>
</feature>
<dbReference type="Gene3D" id="3.40.50.300">
    <property type="entry name" value="P-loop containing nucleotide triphosphate hydrolases"/>
    <property type="match status" value="2"/>
</dbReference>
<keyword evidence="6" id="KW-0067">ATP-binding</keyword>
<gene>
    <name evidence="13 14 15 16" type="primary">LOC107271675</name>
</gene>
<dbReference type="PANTHER" id="PTHR19229">
    <property type="entry name" value="ATP-BINDING CASSETTE TRANSPORTER SUBFAMILY A ABCA"/>
    <property type="match status" value="1"/>
</dbReference>
<feature type="domain" description="ABC transporter" evidence="11">
    <location>
        <begin position="3869"/>
        <end position="4102"/>
    </location>
</feature>
<evidence type="ECO:0000313" key="12">
    <source>
        <dbReference type="Proteomes" id="UP000694920"/>
    </source>
</evidence>
<evidence type="ECO:0000313" key="15">
    <source>
        <dbReference type="RefSeq" id="XP_015603409.1"/>
    </source>
</evidence>
<feature type="transmembrane region" description="Helical" evidence="10">
    <location>
        <begin position="3713"/>
        <end position="3736"/>
    </location>
</feature>
<dbReference type="PROSITE" id="PS00211">
    <property type="entry name" value="ABC_TRANSPORTER_1"/>
    <property type="match status" value="1"/>
</dbReference>
<reference evidence="13 14" key="1">
    <citation type="submission" date="2025-04" db="UniProtKB">
        <authorList>
            <consortium name="RefSeq"/>
        </authorList>
    </citation>
    <scope>IDENTIFICATION</scope>
</reference>
<dbReference type="InterPro" id="IPR003439">
    <property type="entry name" value="ABC_transporter-like_ATP-bd"/>
</dbReference>
<feature type="transmembrane region" description="Helical" evidence="10">
    <location>
        <begin position="2861"/>
        <end position="2882"/>
    </location>
</feature>
<keyword evidence="5" id="KW-0547">Nucleotide-binding</keyword>
<dbReference type="GO" id="GO:0140359">
    <property type="term" value="F:ABC-type transporter activity"/>
    <property type="evidence" value="ECO:0007669"/>
    <property type="project" value="InterPro"/>
</dbReference>
<dbReference type="InterPro" id="IPR027417">
    <property type="entry name" value="P-loop_NTPase"/>
</dbReference>
<dbReference type="Proteomes" id="UP000694920">
    <property type="component" value="Unplaced"/>
</dbReference>
<evidence type="ECO:0000256" key="3">
    <source>
        <dbReference type="ARBA" id="ARBA00022448"/>
    </source>
</evidence>
<feature type="transmembrane region" description="Helical" evidence="10">
    <location>
        <begin position="3593"/>
        <end position="3615"/>
    </location>
</feature>
<keyword evidence="12" id="KW-1185">Reference proteome</keyword>
<organism evidence="12 13">
    <name type="scientific">Cephus cinctus</name>
    <name type="common">Wheat stem sawfly</name>
    <dbReference type="NCBI Taxonomy" id="211228"/>
    <lineage>
        <taxon>Eukaryota</taxon>
        <taxon>Metazoa</taxon>
        <taxon>Ecdysozoa</taxon>
        <taxon>Arthropoda</taxon>
        <taxon>Hexapoda</taxon>
        <taxon>Insecta</taxon>
        <taxon>Pterygota</taxon>
        <taxon>Neoptera</taxon>
        <taxon>Endopterygota</taxon>
        <taxon>Hymenoptera</taxon>
        <taxon>Cephoidea</taxon>
        <taxon>Cephidae</taxon>
        <taxon>Cephus</taxon>
    </lineage>
</organism>
<dbReference type="RefSeq" id="XP_015603406.1">
    <property type="nucleotide sequence ID" value="XM_015747920.2"/>
</dbReference>
<evidence type="ECO:0000259" key="11">
    <source>
        <dbReference type="PROSITE" id="PS50893"/>
    </source>
</evidence>
<dbReference type="RefSeq" id="XP_015603409.1">
    <property type="nucleotide sequence ID" value="XM_015747923.2"/>
</dbReference>
<dbReference type="Pfam" id="PF12698">
    <property type="entry name" value="ABC2_membrane_3"/>
    <property type="match status" value="2"/>
</dbReference>
<dbReference type="CTD" id="318066"/>
<feature type="region of interest" description="Disordered" evidence="9">
    <location>
        <begin position="4191"/>
        <end position="4225"/>
    </location>
</feature>
<keyword evidence="8 10" id="KW-0472">Membrane</keyword>
<dbReference type="SMART" id="SM00382">
    <property type="entry name" value="AAA"/>
    <property type="match status" value="2"/>
</dbReference>
<evidence type="ECO:0000256" key="2">
    <source>
        <dbReference type="ARBA" id="ARBA00008869"/>
    </source>
</evidence>
<name>A0AAJ7C7Y8_CEPCN</name>
<dbReference type="RefSeq" id="XP_015603408.1">
    <property type="nucleotide sequence ID" value="XM_015747922.2"/>
</dbReference>
<dbReference type="FunFam" id="3.40.50.300:FF:000335">
    <property type="entry name" value="ATP binding cassette subfamily A member 5"/>
    <property type="match status" value="1"/>
</dbReference>
<evidence type="ECO:0000256" key="8">
    <source>
        <dbReference type="ARBA" id="ARBA00023136"/>
    </source>
</evidence>
<evidence type="ECO:0000256" key="7">
    <source>
        <dbReference type="ARBA" id="ARBA00022989"/>
    </source>
</evidence>
<protein>
    <submittedName>
        <fullName evidence="13 14">Uncharacterized protein LOC107271675 isoform X1</fullName>
    </submittedName>
</protein>
<feature type="transmembrane region" description="Helical" evidence="10">
    <location>
        <begin position="3389"/>
        <end position="3412"/>
    </location>
</feature>
<dbReference type="InterPro" id="IPR017871">
    <property type="entry name" value="ABC_transporter-like_CS"/>
</dbReference>
<proteinExistence type="inferred from homology"/>
<dbReference type="FunFam" id="3.40.50.300:FF:001253">
    <property type="entry name" value="ATP-binding cassette protein subfamily A, member 10"/>
    <property type="match status" value="1"/>
</dbReference>
<keyword evidence="7 10" id="KW-1133">Transmembrane helix</keyword>
<keyword evidence="3" id="KW-0813">Transport</keyword>
<dbReference type="GeneID" id="107271675"/>
<dbReference type="InterPro" id="IPR013525">
    <property type="entry name" value="ABC2_TM"/>
</dbReference>
<feature type="compositionally biased region" description="Polar residues" evidence="9">
    <location>
        <begin position="359"/>
        <end position="379"/>
    </location>
</feature>
<evidence type="ECO:0000256" key="1">
    <source>
        <dbReference type="ARBA" id="ARBA00004141"/>
    </source>
</evidence>
<evidence type="ECO:0000313" key="13">
    <source>
        <dbReference type="RefSeq" id="XP_015603406.1"/>
    </source>
</evidence>
<feature type="compositionally biased region" description="Low complexity" evidence="9">
    <location>
        <begin position="3317"/>
        <end position="3326"/>
    </location>
</feature>
<evidence type="ECO:0000256" key="5">
    <source>
        <dbReference type="ARBA" id="ARBA00022741"/>
    </source>
</evidence>
<dbReference type="GO" id="GO:0005524">
    <property type="term" value="F:ATP binding"/>
    <property type="evidence" value="ECO:0007669"/>
    <property type="project" value="UniProtKB-KW"/>
</dbReference>
<dbReference type="InterPro" id="IPR003593">
    <property type="entry name" value="AAA+_ATPase"/>
</dbReference>
<feature type="domain" description="ABC transporter" evidence="11">
    <location>
        <begin position="2954"/>
        <end position="3184"/>
    </location>
</feature>
<feature type="compositionally biased region" description="Low complexity" evidence="9">
    <location>
        <begin position="4199"/>
        <end position="4210"/>
    </location>
</feature>
<comment type="similarity">
    <text evidence="2">Belongs to the ABC transporter superfamily. ABCA family.</text>
</comment>
<feature type="transmembrane region" description="Helical" evidence="10">
    <location>
        <begin position="3790"/>
        <end position="3812"/>
    </location>
</feature>
<dbReference type="InterPro" id="IPR026082">
    <property type="entry name" value="ABCA"/>
</dbReference>
<dbReference type="PROSITE" id="PS50893">
    <property type="entry name" value="ABC_TRANSPORTER_2"/>
    <property type="match status" value="2"/>
</dbReference>
<evidence type="ECO:0000313" key="14">
    <source>
        <dbReference type="RefSeq" id="XP_015603408.1"/>
    </source>
</evidence>
<sequence length="4235" mass="480598">MGTGQMGLLLWKNYLVRKRQPGILGLVFLWPIAIFLLLYTVRHNVEPEYNPTCQFSGRMLPQNGLLPFLRSFVCSIGNPCEPLSAYETVPSYRNATLEPLFGELEPLLGNDTLVTVIKNLPKGTKLLESMAQTFTQPHVKLLFEKGIHVGDLFLDHEFIKSHVKSLGLGIQSDLIDAILQNATINLAPLVDSFGSTDIDDILCSSETLAQYLVVPNDLDLNDVTQVLCNLDSVRVVALVNQLTHHLNIQKFLDTLDRAMSRFRKYDFLNDLSHAVEQLLQLKTIERFVPSYLKLERWLPFVIPLFRNVTFRDMDLTFINKSLALLEPIFQNDPDWPVVHHALSSFNQFLTTLEEILRQSNPASDQHHSGPSSLTGTQYSTRERKELRHDIGKAFDLAYVVLMDGVTLTNRLIDHHQNEIGKGTELLDALRNIFPKNVLNLATYFVSLTEKIVRTVEHVATLYSETPSKLYKVSLKHKDLVKRILGSLKPTSFETVVRSFSHAMVAEHFIEEMDKLKDAGQAICEDHVFREIFNVDVQKHENDSAVLLKDLLCNNQTKKFISEIYDSFELDNFQDIVVNTLSTFVTMAFQQPVALEKSNVTSLLSSMRKLFEYFDRESVISIGSNENDWQGTFDISQEWMEIFKKNEATGRLDVLAVHLAMAKLMGLRSLAYVSIIPDLKRMDVLAGTILDDVESEPNRWIFDVRNYRSQLLNTFYLTLANREKVLKILELKNFTQAYCNASISIELLEYPESSNDVILKKTICRLSSLVEMNLDRSVTDLDKSISTFSLKKYDFNWTAFNDKTIKIYKHIDSLLHEEDLKNYELEVIERSRQKFINAWTADLSIQDAWEISIGLICKLFTVMESPLFNVQSKVTWRNLYALAWATDVIQEHLETLLQHLQEKNYSLELSEVLREMPQTTIVAKLLLENLVPITLDILDTITLMRPLHLFTGITEYQNHEPDWPCIRSESIGDVLDLRNGSRQVVREIERISCNPGLFLREWTDQPAFTRLRKIWGTNDKDDIQSFDWTLGYVKFRHLVANMSTFIEKSDGLILPDMSPSFPVYVNKFLPEVKKTFEERSERPVGESGKRTLLELMEFLDLQIDKSAEAFQRDASASDVLTRSYTNNGKGQDKSMTMQDRILILTKFISRALDEISRVILNILRSHKDKAKQNGSIDVLSVLGFADDSPVAIAYHRFAEILATLVNGLDDPKFLTLIRSDSAVSCSDIFSWFTRSRVPRLSERECTILKNFTCDADPENVNLFTDLYLRETLFWKKPVSEYRCRFARITFNFYELGETLQDGTLKSIVIEPPYSSRYLYRFLESLKENLKNSQYKFSNQFQELSADKWPRSQQLLMAALSQLLSHATDALHSWDQKAKEEIGHSKARVLYSWNFVKDGDIRQLVKLLEAHPLEAVSLLPKFTEFDTFLENNETEFMLLQKMRETVCDLRFEKDGYWKQSSRQHFLNELCSFDLHQLLRSAIGEQFLNAALGRTQELREIQPLSTTIISFIDIFINLTTAYPELSFRSNLINATTWRNLPTDTKLELIKFQKSWIRSLMRESRITFSTSGRSGNNKRNETGNETWDNAFDLVRMNRFLKIVSGLVHWISGGDIWQKVRDSYKESKIEPLLDVIEELPNLLASGVDTFLYSNQLNDYILGLFAERNDICDFDHFLLVPSFIHDDSLRSRLRNFCTKVLKSQENLSSKDFVPFNKDYNTAVSGMGISSTESSNETYFFHNLEHFQSILIRSLSDGFESPELPKWWISFKNKSLKEFRTLLGIKNPKELSRLVVQKSMLLLRGLLESSSLSINRNCSWCSVAENAIDILNSQLSQHALYGEYFCKAAKWNSVQLKEAFLGPLGWNKTMTMIQGHEIQTQNKTRTLEEFVRSLEVSLNYVLEIIIDYSDAGWREKTVTCFYEFVGGPNYSRAGLWISLGIGGIDILRHNLPLLNSTEKQIIVLGNLSRMVEKSVPIWTPLSEVIKPSEIKNIERLLPNASINVNLFSEVNGENSSSIYKILSSKKSGKLIRFSSSPRQQLQDTCSSCLLEISEALSRSVDRDILKHELPKWREKKTWDLIWLDEALEHLSSAMAEVATLLDLARKVDFNDVSKIMQAPDIVDGILKLLQDKTVDKLFEGFNEILDDVEPFLTDPIIKEDLHKVLEIFESLEIFKNLGLLNVKYPIKEMFINWDELKSFLVKDIQISDDVVERFARAKIDTISILRKQQKNINFGETICSPQFHNIVRFGPGPFNAENVSSMLCHFDEQQTRNLTVALLEKINFPYILHNLMSINVKTILSKADLTKDEAKELMSNFTVVGQLVRNFAKILPAESLTFSEPFESTSPLGFFEDAGKMMCGRAVIGKTRGLYKVLSRIEEQKKKFDEEELASLPTDFCRETYKNIVKMNGGKIIWSYVKPLLRGRILYTPRTKVLGEVMSLANQSFTEFEKLQQVVTGFGKSLASLVQLSSKDRLLEDLQEVLSSETMKLAIQSFLPDNADLDDGPLDLDLPRLARWLSSNGKLLQNVNTLEKLMECVLVDRIRGFDTEEDLEREADVLTHTNEFLAGVVFIPRSGRSRRSASFQDSLPANVTYKIRMDVDYVPTTSRLKNQFWSPGPESNFIEDLRYLRGFIQLQDSIDRAIIRSKIRRQTDIDPSTQDWTTLTRQMPYPCWKYAPFQSTLYESQGIQTCFFFALMMCVGAAIRHIVWERESQNAMVMNVMGLKPWKSTLAWYLTTFIELVIVMVSICTILTFGKILPRSDPSLLLFLLFTYIFSVVSFCYMISRMFSSASLAAVTGVVTFLLTYMPYVVVIAMEANMQLGYKIFMCLSMSTSFSYGCLYAVRREVQGTGLTWGILWEESSPEDSMSLGLVLLMLIFDGCLYTSIGYFISRYTNSGYIVKELFTLESRYRPLTCDTYIRSDYTELINDYYLTNEVAQPSSTHQESENNTSSVIINEKQIGVSFEGVRKVYRLEDGRELVAVEDLNLKLHEDEVTALLGRNGAGKTTIIKMLTGMLAPSNGEIRLGSSNGTKPEIGVCPQDNVLVDCLTAREHMLFYAKLKKPDAQDKELLVHVNTMLESLELGEQEDEIVSRLSGGTRRRLCVALAFLASPKFVILDEPGAGVDPAARRRIWRLIDKHRQGRTVLLSTHHLDEADMLSDTVVLMHKARILWVGSPLSLKTSYGKGYKLHILFAHPHDTGSSQRSTASLSEIPGATAQSLTTTSLGEKRLETLISLLASVVPNVTLNENSGSHLSVTLPFNGPHGASNDIAGVARLLEENRHSLNFSHFSLECDDLESVFLELCGDTEHKESAWQGRGGRDRLASRASISSAPSIGRDPATRSLSASTTTVSLGMSATTERLDLIGTEERSNLGGFAGFSQAKALLQKRLWHFARDWRAPLAALLLPMLFVAVAMGFSLIRPPSADEPPLLLSPNLYETNSHAPIHFYSIDNNVMNYNFLKSVSQELRDRFATSRGVATWQMSLNDTGSCQCVDGEQQCHSITQSKEGLVETPPGQPTLHWIISTHQQYIEKRYGGWSLGDTKNGSPLFTVWYNNKGHHSLPAYLSALNEAILRASGIPGHITTINHPLKLSRDQLNRTSLIQHVADVGVALVLLIAFSLVGAQGARELVRERLTEEKRILYLAGVHPFTYWSTAFLWDFFVFGCSICLAVIVFQIFGLSTYVARDNLPAICLVLILFAWAVIPLTHFMEKIFDDASVVNMILFCVNTFIGVAALATILIIDILGNSKTAEDIREILHKIFLILPQYALGDSLVRMAKNDITAELLERFHMDTYVSPLGWELLGLHYVVFLVVGAIFYLLNLAIECRLVPGFPGYLYRIGKCNKNSDQDQIDNVNEDEDVLIERRRVEWSRESHDLLRVLNLRKEYQSVDSGKKVAVQDLSFGVQPGECFGLLGVNGVGKSTTFKMLTGEIEPTDGRIFVAGKEVGRRPDSSGRIGYCPQDDALDGFLTPREILSIHARLCGLRNVNTVVESTLERFDLTKYARQRVDRLSGGNRRKLCVARSVMSPGVSIVLMDEPSSGMDPASKELVARAVRRVVDNRGCVLLTSHSVAECENICTRVGVLGNGRIRCIGSPEGLKHKYGKGYVAFFRVATEYGGLVELKRAIARHLPEAIISSRQIRTARLLIPYRDEQIGGMEGDLKISEIFEKVKRIAEELGASDYTLNQSSLDQVLVNFSQPLQDDEDTKGSSGTSKNSKNNSPRKGNSVFNNEAFNSEDHIAMETF</sequence>
<dbReference type="SUPFAM" id="SSF52540">
    <property type="entry name" value="P-loop containing nucleoside triphosphate hydrolases"/>
    <property type="match status" value="2"/>
</dbReference>
<keyword evidence="4 10" id="KW-0812">Transmembrane</keyword>
<feature type="transmembrane region" description="Helical" evidence="10">
    <location>
        <begin position="3682"/>
        <end position="3701"/>
    </location>
</feature>
<feature type="transmembrane region" description="Helical" evidence="10">
    <location>
        <begin position="2783"/>
        <end position="2807"/>
    </location>
</feature>
<evidence type="ECO:0000313" key="16">
    <source>
        <dbReference type="RefSeq" id="XP_024944654.1"/>
    </source>
</evidence>
<dbReference type="GO" id="GO:0016020">
    <property type="term" value="C:membrane"/>
    <property type="evidence" value="ECO:0007669"/>
    <property type="project" value="UniProtKB-SubCell"/>
</dbReference>
<feature type="transmembrane region" description="Helical" evidence="10">
    <location>
        <begin position="2684"/>
        <end position="2701"/>
    </location>
</feature>
<feature type="transmembrane region" description="Helical" evidence="10">
    <location>
        <begin position="3647"/>
        <end position="3670"/>
    </location>
</feature>
<dbReference type="KEGG" id="ccin:107271675"/>
<feature type="compositionally biased region" description="Polar residues" evidence="9">
    <location>
        <begin position="4212"/>
        <end position="4224"/>
    </location>
</feature>
<evidence type="ECO:0000256" key="10">
    <source>
        <dbReference type="SAM" id="Phobius"/>
    </source>
</evidence>
<feature type="region of interest" description="Disordered" evidence="9">
    <location>
        <begin position="359"/>
        <end position="380"/>
    </location>
</feature>